<keyword evidence="1" id="KW-0812">Transmembrane</keyword>
<dbReference type="InterPro" id="IPR019074">
    <property type="entry name" value="YabQ"/>
</dbReference>
<feature type="transmembrane region" description="Helical" evidence="1">
    <location>
        <begin position="75"/>
        <end position="98"/>
    </location>
</feature>
<evidence type="ECO:0000313" key="3">
    <source>
        <dbReference type="Proteomes" id="UP000671913"/>
    </source>
</evidence>
<keyword evidence="3" id="KW-1185">Reference proteome</keyword>
<evidence type="ECO:0000313" key="2">
    <source>
        <dbReference type="EMBL" id="QSZ27562.1"/>
    </source>
</evidence>
<dbReference type="RefSeq" id="WP_284680265.1">
    <property type="nucleotide sequence ID" value="NZ_CP060096.1"/>
</dbReference>
<dbReference type="EMBL" id="CP060096">
    <property type="protein sequence ID" value="QSZ27562.1"/>
    <property type="molecule type" value="Genomic_DNA"/>
</dbReference>
<dbReference type="Pfam" id="PF09578">
    <property type="entry name" value="Spore_YabQ"/>
    <property type="match status" value="1"/>
</dbReference>
<gene>
    <name evidence="2" type="primary">yabQ</name>
    <name evidence="2" type="ORF">ACETAC_01165</name>
</gene>
<dbReference type="AlphaFoldDB" id="A0A975AW45"/>
<keyword evidence="1" id="KW-1133">Transmembrane helix</keyword>
<feature type="transmembrane region" description="Helical" evidence="1">
    <location>
        <begin position="110"/>
        <end position="130"/>
    </location>
</feature>
<dbReference type="Proteomes" id="UP000671913">
    <property type="component" value="Chromosome"/>
</dbReference>
<proteinExistence type="predicted"/>
<feature type="transmembrane region" description="Helical" evidence="1">
    <location>
        <begin position="12"/>
        <end position="29"/>
    </location>
</feature>
<protein>
    <submittedName>
        <fullName evidence="2">Spore cortex biosynthesis protein YabQ</fullName>
    </submittedName>
</protein>
<name>A0A975AW45_9THEO</name>
<dbReference type="NCBIfam" id="TIGR02893">
    <property type="entry name" value="spore_yabQ"/>
    <property type="match status" value="1"/>
</dbReference>
<reference evidence="2" key="1">
    <citation type="submission" date="2020-08" db="EMBL/GenBank/DDBJ databases">
        <title>Genomic insights into the carbon and energy metabolism of the first obligate autotrophic acetogenic bacterium Aceticella autotrophica gen. nov., sp. nov.</title>
        <authorList>
            <person name="Toshchakov S.V."/>
            <person name="Elcheninov A.G."/>
            <person name="Kublanov I.V."/>
            <person name="Frolov E.N."/>
            <person name="Lebedinsky A.V."/>
        </authorList>
    </citation>
    <scope>NUCLEOTIDE SEQUENCE</scope>
    <source>
        <strain evidence="2">3443-3Ac</strain>
    </source>
</reference>
<feature type="transmembrane region" description="Helical" evidence="1">
    <location>
        <begin position="41"/>
        <end position="63"/>
    </location>
</feature>
<organism evidence="2 3">
    <name type="scientific">Aceticella autotrophica</name>
    <dbReference type="NCBI Taxonomy" id="2755338"/>
    <lineage>
        <taxon>Bacteria</taxon>
        <taxon>Bacillati</taxon>
        <taxon>Bacillota</taxon>
        <taxon>Clostridia</taxon>
        <taxon>Thermoanaerobacterales</taxon>
        <taxon>Thermoanaerobacteraceae</taxon>
        <taxon>Aceticella</taxon>
    </lineage>
</organism>
<dbReference type="KEGG" id="aaut:ACETAC_01165"/>
<sequence>MVITVKSQLYAFFVTFYGGIAIAFIYDIYRIVRIIVKPKKIISNIGDIIFWIIGTIVMIYFLYISNYVELRLFNFLGFFIGALLYDITLSPFIIKLLLRAYKIIIRILIRFYNIIVYPIKMILKILHIPYKFLTKIFLIPSEFFKNISLHFNFFKKKK</sequence>
<keyword evidence="1" id="KW-0472">Membrane</keyword>
<evidence type="ECO:0000256" key="1">
    <source>
        <dbReference type="SAM" id="Phobius"/>
    </source>
</evidence>
<accession>A0A975AW45</accession>